<accession>X6LZK1</accession>
<proteinExistence type="predicted"/>
<name>X6LZK1_RETFI</name>
<dbReference type="EMBL" id="ASPP01027411">
    <property type="protein sequence ID" value="ETO06165.1"/>
    <property type="molecule type" value="Genomic_DNA"/>
</dbReference>
<sequence>MNKTTTAAVRFRSFGYFGPDELRYPNQLFTIFDNTASFTCPYCLEKACRFKECTKIWIQPKILTEGRLENLKRDFPKYDWDQIINHIRYGKWEDIEKLENDFGILIPKGKDNEMKILVKVITAMILKVQAKNRITGTRKEAQAIQQEQVQD</sequence>
<protein>
    <submittedName>
        <fullName evidence="1">Uncharacterized protein</fullName>
    </submittedName>
</protein>
<keyword evidence="2" id="KW-1185">Reference proteome</keyword>
<gene>
    <name evidence="1" type="ORF">RFI_31228</name>
</gene>
<organism evidence="1 2">
    <name type="scientific">Reticulomyxa filosa</name>
    <dbReference type="NCBI Taxonomy" id="46433"/>
    <lineage>
        <taxon>Eukaryota</taxon>
        <taxon>Sar</taxon>
        <taxon>Rhizaria</taxon>
        <taxon>Retaria</taxon>
        <taxon>Foraminifera</taxon>
        <taxon>Monothalamids</taxon>
        <taxon>Reticulomyxidae</taxon>
        <taxon>Reticulomyxa</taxon>
    </lineage>
</organism>
<evidence type="ECO:0000313" key="2">
    <source>
        <dbReference type="Proteomes" id="UP000023152"/>
    </source>
</evidence>
<dbReference type="AlphaFoldDB" id="X6LZK1"/>
<dbReference type="Proteomes" id="UP000023152">
    <property type="component" value="Unassembled WGS sequence"/>
</dbReference>
<evidence type="ECO:0000313" key="1">
    <source>
        <dbReference type="EMBL" id="ETO06165.1"/>
    </source>
</evidence>
<reference evidence="1 2" key="1">
    <citation type="journal article" date="2013" name="Curr. Biol.">
        <title>The Genome of the Foraminiferan Reticulomyxa filosa.</title>
        <authorList>
            <person name="Glockner G."/>
            <person name="Hulsmann N."/>
            <person name="Schleicher M."/>
            <person name="Noegel A.A."/>
            <person name="Eichinger L."/>
            <person name="Gallinger C."/>
            <person name="Pawlowski J."/>
            <person name="Sierra R."/>
            <person name="Euteneuer U."/>
            <person name="Pillet L."/>
            <person name="Moustafa A."/>
            <person name="Platzer M."/>
            <person name="Groth M."/>
            <person name="Szafranski K."/>
            <person name="Schliwa M."/>
        </authorList>
    </citation>
    <scope>NUCLEOTIDE SEQUENCE [LARGE SCALE GENOMIC DNA]</scope>
</reference>
<comment type="caution">
    <text evidence="1">The sequence shown here is derived from an EMBL/GenBank/DDBJ whole genome shotgun (WGS) entry which is preliminary data.</text>
</comment>